<evidence type="ECO:0000313" key="1">
    <source>
        <dbReference type="EMBL" id="EGZ45602.1"/>
    </source>
</evidence>
<comment type="caution">
    <text evidence="1">The sequence shown here is derived from an EMBL/GenBank/DDBJ whole genome shotgun (WGS) entry which is preliminary data.</text>
</comment>
<gene>
    <name evidence="1" type="ORF">HMPREF9370_1552</name>
</gene>
<dbReference type="EMBL" id="AGAZ01000057">
    <property type="protein sequence ID" value="EGZ45602.1"/>
    <property type="molecule type" value="Genomic_DNA"/>
</dbReference>
<sequence>MKLYLKNEIYITNQSIGLIMKTGSRKDCLKGRVTFPHPSDDLFTG</sequence>
<reference evidence="1 2" key="1">
    <citation type="submission" date="2011-06" db="EMBL/GenBank/DDBJ databases">
        <authorList>
            <person name="Muzny D."/>
            <person name="Qin X."/>
            <person name="Deng J."/>
            <person name="Jiang H."/>
            <person name="Liu Y."/>
            <person name="Qu J."/>
            <person name="Song X.-Z."/>
            <person name="Zhang L."/>
            <person name="Thornton R."/>
            <person name="Coyle M."/>
            <person name="Francisco L."/>
            <person name="Jackson L."/>
            <person name="Javaid M."/>
            <person name="Korchina V."/>
            <person name="Kovar C."/>
            <person name="Mata R."/>
            <person name="Mathew T."/>
            <person name="Ngo R."/>
            <person name="Nguyen L."/>
            <person name="Nguyen N."/>
            <person name="Okwuonu G."/>
            <person name="Ongeri F."/>
            <person name="Pham C."/>
            <person name="Simmons D."/>
            <person name="Wilczek-Boney K."/>
            <person name="Hale W."/>
            <person name="Jakkamsetti A."/>
            <person name="Pham P."/>
            <person name="Ruth R."/>
            <person name="San Lucas F."/>
            <person name="Warren J."/>
            <person name="Zhang J."/>
            <person name="Zhao Z."/>
            <person name="Zhou C."/>
            <person name="Zhu D."/>
            <person name="Lee S."/>
            <person name="Bess C."/>
            <person name="Blankenburg K."/>
            <person name="Forbes L."/>
            <person name="Fu Q."/>
            <person name="Gubbala S."/>
            <person name="Hirani K."/>
            <person name="Jayaseelan J.C."/>
            <person name="Lara F."/>
            <person name="Munidasa M."/>
            <person name="Palculict T."/>
            <person name="Patil S."/>
            <person name="Pu L.-L."/>
            <person name="Saada N."/>
            <person name="Tang L."/>
            <person name="Weissenberger G."/>
            <person name="Zhu Y."/>
            <person name="Hemphill L."/>
            <person name="Shang Y."/>
            <person name="Youmans B."/>
            <person name="Ayvaz T."/>
            <person name="Ross M."/>
            <person name="Santibanez J."/>
            <person name="Aqrawi P."/>
            <person name="Gross S."/>
            <person name="Joshi V."/>
            <person name="Fowler G."/>
            <person name="Nazareth L."/>
            <person name="Reid J."/>
            <person name="Worley K."/>
            <person name="Petrosino J."/>
            <person name="Highlander S."/>
            <person name="Gibbs R."/>
        </authorList>
    </citation>
    <scope>NUCLEOTIDE SEQUENCE [LARGE SCALE GENOMIC DNA]</scope>
    <source>
        <strain evidence="1 2">9715</strain>
    </source>
</reference>
<evidence type="ECO:0000313" key="2">
    <source>
        <dbReference type="Proteomes" id="UP000005336"/>
    </source>
</evidence>
<name>G4CR42_9NEIS</name>
<dbReference type="AlphaFoldDB" id="G4CR42"/>
<organism evidence="1 2">
    <name type="scientific">Neisseria wadsworthii 9715</name>
    <dbReference type="NCBI Taxonomy" id="1030841"/>
    <lineage>
        <taxon>Bacteria</taxon>
        <taxon>Pseudomonadati</taxon>
        <taxon>Pseudomonadota</taxon>
        <taxon>Betaproteobacteria</taxon>
        <taxon>Neisseriales</taxon>
        <taxon>Neisseriaceae</taxon>
        <taxon>Neisseria</taxon>
    </lineage>
</organism>
<protein>
    <submittedName>
        <fullName evidence="1">Uncharacterized protein</fullName>
    </submittedName>
</protein>
<keyword evidence="2" id="KW-1185">Reference proteome</keyword>
<proteinExistence type="predicted"/>
<dbReference type="Proteomes" id="UP000005336">
    <property type="component" value="Unassembled WGS sequence"/>
</dbReference>
<accession>G4CR42</accession>
<dbReference type="HOGENOM" id="CLU_3202502_0_0_4"/>